<evidence type="ECO:0000259" key="5">
    <source>
        <dbReference type="PROSITE" id="PS51755"/>
    </source>
</evidence>
<name>A0ABT1X5C4_9PROT</name>
<evidence type="ECO:0000313" key="6">
    <source>
        <dbReference type="EMBL" id="MCR0982159.1"/>
    </source>
</evidence>
<keyword evidence="2" id="KW-0597">Phosphoprotein</keyword>
<dbReference type="InterPro" id="IPR016032">
    <property type="entry name" value="Sig_transdc_resp-reg_C-effctor"/>
</dbReference>
<accession>A0ABT1X5C4</accession>
<dbReference type="SUPFAM" id="SSF52172">
    <property type="entry name" value="CheY-like"/>
    <property type="match status" value="1"/>
</dbReference>
<dbReference type="PANTHER" id="PTHR48111">
    <property type="entry name" value="REGULATOR OF RPOS"/>
    <property type="match status" value="1"/>
</dbReference>
<evidence type="ECO:0000256" key="2">
    <source>
        <dbReference type="PROSITE-ProRule" id="PRU00169"/>
    </source>
</evidence>
<dbReference type="RefSeq" id="WP_257715834.1">
    <property type="nucleotide sequence ID" value="NZ_JANJOU010000006.1"/>
</dbReference>
<dbReference type="Pfam" id="PF00486">
    <property type="entry name" value="Trans_reg_C"/>
    <property type="match status" value="1"/>
</dbReference>
<dbReference type="Gene3D" id="1.10.10.10">
    <property type="entry name" value="Winged helix-like DNA-binding domain superfamily/Winged helix DNA-binding domain"/>
    <property type="match status" value="1"/>
</dbReference>
<dbReference type="InterPro" id="IPR036388">
    <property type="entry name" value="WH-like_DNA-bd_sf"/>
</dbReference>
<evidence type="ECO:0000256" key="1">
    <source>
        <dbReference type="ARBA" id="ARBA00023125"/>
    </source>
</evidence>
<dbReference type="Gene3D" id="6.10.250.690">
    <property type="match status" value="1"/>
</dbReference>
<dbReference type="Gene3D" id="3.40.50.2300">
    <property type="match status" value="1"/>
</dbReference>
<dbReference type="PROSITE" id="PS50110">
    <property type="entry name" value="RESPONSE_REGULATORY"/>
    <property type="match status" value="1"/>
</dbReference>
<dbReference type="Proteomes" id="UP001524642">
    <property type="component" value="Unassembled WGS sequence"/>
</dbReference>
<feature type="domain" description="OmpR/PhoB-type" evidence="5">
    <location>
        <begin position="169"/>
        <end position="267"/>
    </location>
</feature>
<dbReference type="SUPFAM" id="SSF46894">
    <property type="entry name" value="C-terminal effector domain of the bipartite response regulators"/>
    <property type="match status" value="1"/>
</dbReference>
<feature type="modified residue" description="4-aspartylphosphate" evidence="2">
    <location>
        <position position="97"/>
    </location>
</feature>
<dbReference type="PANTHER" id="PTHR48111:SF36">
    <property type="entry name" value="TRANSCRIPTIONAL REGULATORY PROTEIN CUTR"/>
    <property type="match status" value="1"/>
</dbReference>
<comment type="caution">
    <text evidence="6">The sequence shown here is derived from an EMBL/GenBank/DDBJ whole genome shotgun (WGS) entry which is preliminary data.</text>
</comment>
<dbReference type="SMART" id="SM00862">
    <property type="entry name" value="Trans_reg_C"/>
    <property type="match status" value="1"/>
</dbReference>
<feature type="DNA-binding region" description="OmpR/PhoB-type" evidence="3">
    <location>
        <begin position="169"/>
        <end position="267"/>
    </location>
</feature>
<protein>
    <submittedName>
        <fullName evidence="6">Response regulator transcription factor</fullName>
    </submittedName>
</protein>
<proteinExistence type="predicted"/>
<dbReference type="SMART" id="SM00448">
    <property type="entry name" value="REC"/>
    <property type="match status" value="1"/>
</dbReference>
<dbReference type="EMBL" id="JANJOU010000006">
    <property type="protein sequence ID" value="MCR0982159.1"/>
    <property type="molecule type" value="Genomic_DNA"/>
</dbReference>
<dbReference type="InterPro" id="IPR039420">
    <property type="entry name" value="WalR-like"/>
</dbReference>
<evidence type="ECO:0000256" key="3">
    <source>
        <dbReference type="PROSITE-ProRule" id="PRU01091"/>
    </source>
</evidence>
<feature type="domain" description="Response regulatory" evidence="4">
    <location>
        <begin position="48"/>
        <end position="162"/>
    </location>
</feature>
<dbReference type="CDD" id="cd00383">
    <property type="entry name" value="trans_reg_C"/>
    <property type="match status" value="1"/>
</dbReference>
<sequence>MGDLVILIAPSSVEDFRSEKRHFRALRLGRALSPDAISAPDVKGPWMRVLLVEDNARLAALLAEGLRRAGWQADTGGSIEDAEAALATGDYDVVVLDRGLPDGDGLDLLRRLRHRPGAPPVLMMTARGEVAEVVEGLDLGADDYMVKPVALGELVARLNAARRRGGRGVAPTVLGAVSLDPLSRALTVAGQPFDPPPRERTLLEVLLRAAPRPVSKETLESRLAGPDGAVQPNAVEVYVHRLRARLGAAGAGVVIQTVRGLGYRLEAAPGPAAGTPAAPGGK</sequence>
<dbReference type="PROSITE" id="PS51755">
    <property type="entry name" value="OMPR_PHOB"/>
    <property type="match status" value="1"/>
</dbReference>
<dbReference type="InterPro" id="IPR011006">
    <property type="entry name" value="CheY-like_superfamily"/>
</dbReference>
<reference evidence="6 7" key="1">
    <citation type="submission" date="2022-06" db="EMBL/GenBank/DDBJ databases">
        <title>Roseomonas CN29.</title>
        <authorList>
            <person name="Cheng Y."/>
            <person name="He X."/>
        </authorList>
    </citation>
    <scope>NUCLEOTIDE SEQUENCE [LARGE SCALE GENOMIC DNA]</scope>
    <source>
        <strain evidence="6 7">CN29</strain>
    </source>
</reference>
<evidence type="ECO:0000259" key="4">
    <source>
        <dbReference type="PROSITE" id="PS50110"/>
    </source>
</evidence>
<gene>
    <name evidence="6" type="ORF">NRP21_08885</name>
</gene>
<organism evidence="6 7">
    <name type="scientific">Roseomonas populi</name>
    <dbReference type="NCBI Taxonomy" id="3121582"/>
    <lineage>
        <taxon>Bacteria</taxon>
        <taxon>Pseudomonadati</taxon>
        <taxon>Pseudomonadota</taxon>
        <taxon>Alphaproteobacteria</taxon>
        <taxon>Acetobacterales</taxon>
        <taxon>Roseomonadaceae</taxon>
        <taxon>Roseomonas</taxon>
    </lineage>
</organism>
<dbReference type="Pfam" id="PF00072">
    <property type="entry name" value="Response_reg"/>
    <property type="match status" value="1"/>
</dbReference>
<dbReference type="InterPro" id="IPR001867">
    <property type="entry name" value="OmpR/PhoB-type_DNA-bd"/>
</dbReference>
<evidence type="ECO:0000313" key="7">
    <source>
        <dbReference type="Proteomes" id="UP001524642"/>
    </source>
</evidence>
<keyword evidence="1 3" id="KW-0238">DNA-binding</keyword>
<dbReference type="InterPro" id="IPR001789">
    <property type="entry name" value="Sig_transdc_resp-reg_receiver"/>
</dbReference>
<keyword evidence="7" id="KW-1185">Reference proteome</keyword>